<keyword evidence="3" id="KW-1185">Reference proteome</keyword>
<evidence type="ECO:0000313" key="3">
    <source>
        <dbReference type="Proteomes" id="UP000053105"/>
    </source>
</evidence>
<accession>A0A0N0BEV5</accession>
<evidence type="ECO:0000313" key="2">
    <source>
        <dbReference type="EMBL" id="KOX72442.1"/>
    </source>
</evidence>
<sequence length="145" mass="16765">MRERIREQAGHVTALLVEFKHGADNDYETGANMKMATASLAHNTASTSGTRHALGHASRRSRRRENDRYLVTEAKFKRTDDTPPSTIFRVFSRYASFFRSLNSNVPQAFKQHRSIGEHFAQRSQRMPIFCSYSARREPDVEIFKR</sequence>
<dbReference type="Proteomes" id="UP000053105">
    <property type="component" value="Unassembled WGS sequence"/>
</dbReference>
<gene>
    <name evidence="2" type="ORF">WN51_01542</name>
</gene>
<reference evidence="2 3" key="1">
    <citation type="submission" date="2015-07" db="EMBL/GenBank/DDBJ databases">
        <title>The genome of Melipona quadrifasciata.</title>
        <authorList>
            <person name="Pan H."/>
            <person name="Kapheim K."/>
        </authorList>
    </citation>
    <scope>NUCLEOTIDE SEQUENCE [LARGE SCALE GENOMIC DNA]</scope>
    <source>
        <strain evidence="2">0111107301</strain>
        <tissue evidence="2">Whole body</tissue>
    </source>
</reference>
<name>A0A0N0BEV5_9HYME</name>
<organism evidence="2 3">
    <name type="scientific">Melipona quadrifasciata</name>
    <dbReference type="NCBI Taxonomy" id="166423"/>
    <lineage>
        <taxon>Eukaryota</taxon>
        <taxon>Metazoa</taxon>
        <taxon>Ecdysozoa</taxon>
        <taxon>Arthropoda</taxon>
        <taxon>Hexapoda</taxon>
        <taxon>Insecta</taxon>
        <taxon>Pterygota</taxon>
        <taxon>Neoptera</taxon>
        <taxon>Endopterygota</taxon>
        <taxon>Hymenoptera</taxon>
        <taxon>Apocrita</taxon>
        <taxon>Aculeata</taxon>
        <taxon>Apoidea</taxon>
        <taxon>Anthophila</taxon>
        <taxon>Apidae</taxon>
        <taxon>Melipona</taxon>
    </lineage>
</organism>
<proteinExistence type="predicted"/>
<feature type="region of interest" description="Disordered" evidence="1">
    <location>
        <begin position="42"/>
        <end position="69"/>
    </location>
</feature>
<evidence type="ECO:0000256" key="1">
    <source>
        <dbReference type="SAM" id="MobiDB-lite"/>
    </source>
</evidence>
<dbReference type="EMBL" id="KQ435821">
    <property type="protein sequence ID" value="KOX72442.1"/>
    <property type="molecule type" value="Genomic_DNA"/>
</dbReference>
<feature type="compositionally biased region" description="Basic residues" evidence="1">
    <location>
        <begin position="53"/>
        <end position="63"/>
    </location>
</feature>
<dbReference type="AlphaFoldDB" id="A0A0N0BEV5"/>
<protein>
    <submittedName>
        <fullName evidence="2">Uncharacterized protein</fullName>
    </submittedName>
</protein>